<evidence type="ECO:0000256" key="1">
    <source>
        <dbReference type="SAM" id="MobiDB-lite"/>
    </source>
</evidence>
<feature type="chain" id="PRO_5002737840" evidence="2">
    <location>
        <begin position="39"/>
        <end position="1079"/>
    </location>
</feature>
<feature type="region of interest" description="Disordered" evidence="1">
    <location>
        <begin position="733"/>
        <end position="775"/>
    </location>
</feature>
<dbReference type="AlphaFoldDB" id="A9FR70"/>
<dbReference type="KEGG" id="scl:sce5097"/>
<dbReference type="EMBL" id="AM746676">
    <property type="protein sequence ID" value="CAN95260.1"/>
    <property type="molecule type" value="Genomic_DNA"/>
</dbReference>
<feature type="signal peptide" evidence="2">
    <location>
        <begin position="1"/>
        <end position="38"/>
    </location>
</feature>
<dbReference type="PROSITE" id="PS51257">
    <property type="entry name" value="PROKAR_LIPOPROTEIN"/>
    <property type="match status" value="1"/>
</dbReference>
<keyword evidence="2" id="KW-0732">Signal</keyword>
<feature type="compositionally biased region" description="Gly residues" evidence="1">
    <location>
        <begin position="762"/>
        <end position="773"/>
    </location>
</feature>
<keyword evidence="4" id="KW-1185">Reference proteome</keyword>
<evidence type="ECO:0000313" key="4">
    <source>
        <dbReference type="Proteomes" id="UP000002139"/>
    </source>
</evidence>
<evidence type="ECO:0000313" key="3">
    <source>
        <dbReference type="EMBL" id="CAN95260.1"/>
    </source>
</evidence>
<dbReference type="Proteomes" id="UP000002139">
    <property type="component" value="Chromosome"/>
</dbReference>
<reference evidence="3 4" key="1">
    <citation type="journal article" date="2007" name="Nat. Biotechnol.">
        <title>Complete genome sequence of the myxobacterium Sorangium cellulosum.</title>
        <authorList>
            <person name="Schneiker S."/>
            <person name="Perlova O."/>
            <person name="Kaiser O."/>
            <person name="Gerth K."/>
            <person name="Alici A."/>
            <person name="Altmeyer M.O."/>
            <person name="Bartels D."/>
            <person name="Bekel T."/>
            <person name="Beyer S."/>
            <person name="Bode E."/>
            <person name="Bode H.B."/>
            <person name="Bolten C.J."/>
            <person name="Choudhuri J.V."/>
            <person name="Doss S."/>
            <person name="Elnakady Y.A."/>
            <person name="Frank B."/>
            <person name="Gaigalat L."/>
            <person name="Goesmann A."/>
            <person name="Groeger C."/>
            <person name="Gross F."/>
            <person name="Jelsbak L."/>
            <person name="Jelsbak L."/>
            <person name="Kalinowski J."/>
            <person name="Kegler C."/>
            <person name="Knauber T."/>
            <person name="Konietzny S."/>
            <person name="Kopp M."/>
            <person name="Krause L."/>
            <person name="Krug D."/>
            <person name="Linke B."/>
            <person name="Mahmud T."/>
            <person name="Martinez-Arias R."/>
            <person name="McHardy A.C."/>
            <person name="Merai M."/>
            <person name="Meyer F."/>
            <person name="Mormann S."/>
            <person name="Munoz-Dorado J."/>
            <person name="Perez J."/>
            <person name="Pradella S."/>
            <person name="Rachid S."/>
            <person name="Raddatz G."/>
            <person name="Rosenau F."/>
            <person name="Rueckert C."/>
            <person name="Sasse F."/>
            <person name="Scharfe M."/>
            <person name="Schuster S.C."/>
            <person name="Suen G."/>
            <person name="Treuner-Lange A."/>
            <person name="Velicer G.J."/>
            <person name="Vorholter F.-J."/>
            <person name="Weissman K.J."/>
            <person name="Welch R.D."/>
            <person name="Wenzel S.C."/>
            <person name="Whitworth D.E."/>
            <person name="Wilhelm S."/>
            <person name="Wittmann C."/>
            <person name="Bloecker H."/>
            <person name="Puehler A."/>
            <person name="Mueller R."/>
        </authorList>
    </citation>
    <scope>NUCLEOTIDE SEQUENCE [LARGE SCALE GENOMIC DNA]</scope>
    <source>
        <strain evidence="4">So ce56</strain>
    </source>
</reference>
<gene>
    <name evidence="3" type="ordered locus">sce5097</name>
</gene>
<name>A9FR70_SORC5</name>
<organism evidence="3 4">
    <name type="scientific">Sorangium cellulosum (strain So ce56)</name>
    <name type="common">Polyangium cellulosum (strain So ce56)</name>
    <dbReference type="NCBI Taxonomy" id="448385"/>
    <lineage>
        <taxon>Bacteria</taxon>
        <taxon>Pseudomonadati</taxon>
        <taxon>Myxococcota</taxon>
        <taxon>Polyangia</taxon>
        <taxon>Polyangiales</taxon>
        <taxon>Polyangiaceae</taxon>
        <taxon>Sorangium</taxon>
    </lineage>
</organism>
<dbReference type="HOGENOM" id="CLU_286355_0_0_7"/>
<sequence>MDRRWTGARQRIPSCFPRMLVRSLGLISALLAAACARAPEPSPASGAGAARAARAPGATGSASAAPAGARYFQALSEGVFRATHDGPAAAVAARVVTEGARLELGGGGRVAAAAWEAELWASGDPVVGSLAIAPHLGGGFLHWTRRRAFRSRGFTGPLAEVALGGGGAVRGARNGLRGAVVFMEQGPRELLPGEDRGRALDMPAIHDLAALDAARAARLDVFGRAATTADGGRTWIDAGQRLGLAVRALSVAPDALSLDTALGRVAVLPDGSLGRPDGDLRSSWPSGSFQLLFAGAQAASRDAPVLDDLAPLAAAVSAGTLLPDGTALGVFEGGVARIDVSTGAVRERFSGWLPDGLGCAPVPAEDGPLFLCVWDDYDGFGSYVLRSERGEAPRMERSFSDEGFFVADDGGALGYVGGCAASPRVASDEERDRRYGEVVIHPRICVRRGPGDWVEHAVELGESQALVGWAPRRDGSAIALLRGERDARLPAPAGAPRGRDEGGARVVQLRGHLPGWYWTPPLRDGTRALVDRRFRAREDGGVDGWLSSVEWPDPVGQASLGVTIAEDGTVSPHALPPDPAGMAVTGDHGVLVTAGAELYETLDHGRTWRAAGRSPVPPPSFQGGCSALGCALSGVVRLGWGAGEPSPAIAAAPGPSCGAAEASHAGAAGADTAACVGGVGRIDEPPQALPSLSCAPIELQALRPRAAPEAGSERWTVPTSYAETLEVVADAPAPGRAARPAEEAPPAEEAAPEEAPPNGAASGKGGAAPGKGGPKAAALRTHSVLYLPPFDLRGEALRLNATELALRGGHGGKRGASIPLLAASGEVGLLVLAEGGELLLGPQGARALPAFEPRRSYADTAPGRAPGLLLGPGRALVLGELRRRVAVEEHTPEPRRPARLVALDREELRGRPMTLAWRDDGEAGVLVLDGSALEIAGAAVLDRMGGTAGEVVALAPWATLTAASDARCRAQKGAWRALVALDPERALRLDRRALPAITLGNQGLAQVRWGRERVCLEALHVAASDSRRRGERAEDAALIARWTAARGQGGGAGAGQGALRAQATTQRLVCSVGARPEDG</sequence>
<dbReference type="STRING" id="448385.sce5097"/>
<proteinExistence type="predicted"/>
<protein>
    <submittedName>
        <fullName evidence="3">Secreted protein</fullName>
    </submittedName>
</protein>
<evidence type="ECO:0000256" key="2">
    <source>
        <dbReference type="SAM" id="SignalP"/>
    </source>
</evidence>
<accession>A9FR70</accession>